<evidence type="ECO:0000256" key="3">
    <source>
        <dbReference type="ARBA" id="ARBA00022448"/>
    </source>
</evidence>
<comment type="similarity">
    <text evidence="2 8">Belongs to the ATG22 family.</text>
</comment>
<dbReference type="GO" id="GO:0005774">
    <property type="term" value="C:vacuolar membrane"/>
    <property type="evidence" value="ECO:0007669"/>
    <property type="project" value="UniProtKB-SubCell"/>
</dbReference>
<reference evidence="9" key="2">
    <citation type="submission" date="2023-06" db="EMBL/GenBank/DDBJ databases">
        <authorList>
            <person name="Kobayashi Y."/>
            <person name="Kayamori A."/>
            <person name="Aoki K."/>
            <person name="Shiwa Y."/>
            <person name="Fujita N."/>
            <person name="Sugita T."/>
            <person name="Iwasaki W."/>
            <person name="Tanaka N."/>
            <person name="Takashima M."/>
        </authorList>
    </citation>
    <scope>NUCLEOTIDE SEQUENCE</scope>
    <source>
        <strain evidence="9">HIS016</strain>
    </source>
</reference>
<dbReference type="Gene3D" id="1.20.1250.20">
    <property type="entry name" value="MFS general substrate transporter like domains"/>
    <property type="match status" value="1"/>
</dbReference>
<keyword evidence="8" id="KW-0926">Vacuole</keyword>
<dbReference type="AlphaFoldDB" id="A0AAD3YCS1"/>
<dbReference type="PANTHER" id="PTHR23519">
    <property type="entry name" value="AUTOPHAGY-RELATED PROTEIN 22"/>
    <property type="match status" value="1"/>
</dbReference>
<feature type="transmembrane region" description="Helical" evidence="8">
    <location>
        <begin position="193"/>
        <end position="219"/>
    </location>
</feature>
<keyword evidence="8" id="KW-0029">Amino-acid transport</keyword>
<name>A0AAD3YCS1_9TREE</name>
<comment type="subcellular location">
    <subcellularLocation>
        <location evidence="1 8">Vacuole membrane</location>
        <topology evidence="1 8">Multi-pass membrane protein</topology>
    </subcellularLocation>
</comment>
<dbReference type="EMBL" id="BTCM01000004">
    <property type="protein sequence ID" value="GMK57443.1"/>
    <property type="molecule type" value="Genomic_DNA"/>
</dbReference>
<dbReference type="GO" id="GO:0006865">
    <property type="term" value="P:amino acid transport"/>
    <property type="evidence" value="ECO:0007669"/>
    <property type="project" value="UniProtKB-KW"/>
</dbReference>
<evidence type="ECO:0000313" key="10">
    <source>
        <dbReference type="Proteomes" id="UP001222932"/>
    </source>
</evidence>
<feature type="transmembrane region" description="Helical" evidence="8">
    <location>
        <begin position="71"/>
        <end position="93"/>
    </location>
</feature>
<keyword evidence="5 8" id="KW-1133">Transmembrane helix</keyword>
<feature type="transmembrane region" description="Helical" evidence="8">
    <location>
        <begin position="401"/>
        <end position="420"/>
    </location>
</feature>
<keyword evidence="10" id="KW-1185">Reference proteome</keyword>
<dbReference type="GO" id="GO:0006914">
    <property type="term" value="P:autophagy"/>
    <property type="evidence" value="ECO:0007669"/>
    <property type="project" value="UniProtKB-KW"/>
</dbReference>
<evidence type="ECO:0000256" key="1">
    <source>
        <dbReference type="ARBA" id="ARBA00004128"/>
    </source>
</evidence>
<sequence>MTGERLTTTRRERWGWYIYYVGNSGLGPFKFAMAAWLKLLHRAGWDPDLGPGSSCGGGQCHLHIFGAERNIHSIVLVTNAISFGFQGAVFLVLGSMADYGSWRPHIVTIATVIGWGACFGWLGVMSPPRWRAGTVLYIWGIMAYHVALTFWTAAFPALARDRPEMQQCEQMLASGMISKAEYEQRDIMTRNTLAHVSFALCSVGELVVLAVLCAIILAIAQGDAESNTRALSIVCAYAAGVWMFCSIPWIFNEQHRPGQQLPPGTTYLTAGVQQVYNVLRLWHRLKQTYLCLAAYFFLGECLNATGAPPNGFFILLVTVWGCVGFTQPIGFKSIWEFWLYQGFYGVFVSPFRAISQAMISEVVPRGKEFLFFSLFAIVSQTSVVGYAAARAIIDKSGNTNLAFTFLLVLGILAMMILSRVDVEQSHYECRKHLEDEAVQVYYLRHGEVREVAEKLAARDRRTIDSSMRGDTLPL</sequence>
<comment type="caution">
    <text evidence="9">The sequence shown here is derived from an EMBL/GenBank/DDBJ whole genome shotgun (WGS) entry which is preliminary data.</text>
</comment>
<evidence type="ECO:0000313" key="9">
    <source>
        <dbReference type="EMBL" id="GMK57443.1"/>
    </source>
</evidence>
<dbReference type="InterPro" id="IPR036259">
    <property type="entry name" value="MFS_trans_sf"/>
</dbReference>
<accession>A0AAD3YCS1</accession>
<feature type="transmembrane region" description="Helical" evidence="8">
    <location>
        <begin position="343"/>
        <end position="363"/>
    </location>
</feature>
<feature type="transmembrane region" description="Helical" evidence="8">
    <location>
        <begin position="312"/>
        <end position="331"/>
    </location>
</feature>
<feature type="transmembrane region" description="Helical" evidence="8">
    <location>
        <begin position="105"/>
        <end position="124"/>
    </location>
</feature>
<evidence type="ECO:0000256" key="8">
    <source>
        <dbReference type="RuleBase" id="RU363073"/>
    </source>
</evidence>
<gene>
    <name evidence="9" type="ORF">CspeluHIS016_0402770</name>
</gene>
<evidence type="ECO:0000256" key="6">
    <source>
        <dbReference type="ARBA" id="ARBA00023006"/>
    </source>
</evidence>
<evidence type="ECO:0000256" key="7">
    <source>
        <dbReference type="ARBA" id="ARBA00023136"/>
    </source>
</evidence>
<dbReference type="Proteomes" id="UP001222932">
    <property type="component" value="Unassembled WGS sequence"/>
</dbReference>
<keyword evidence="4 8" id="KW-0812">Transmembrane</keyword>
<evidence type="ECO:0000256" key="2">
    <source>
        <dbReference type="ARBA" id="ARBA00006978"/>
    </source>
</evidence>
<proteinExistence type="inferred from homology"/>
<keyword evidence="7 8" id="KW-0472">Membrane</keyword>
<feature type="transmembrane region" description="Helical" evidence="8">
    <location>
        <begin position="369"/>
        <end position="389"/>
    </location>
</feature>
<comment type="function">
    <text evidence="8">Vacuolar effluxer which mediate the efflux of amino acids resulting from autophagic degradation. The release of autophagic amino acids allows the maintenance of protein synthesis and viability during nitrogen starvation.</text>
</comment>
<organism evidence="9 10">
    <name type="scientific">Cutaneotrichosporon spelunceum</name>
    <dbReference type="NCBI Taxonomy" id="1672016"/>
    <lineage>
        <taxon>Eukaryota</taxon>
        <taxon>Fungi</taxon>
        <taxon>Dikarya</taxon>
        <taxon>Basidiomycota</taxon>
        <taxon>Agaricomycotina</taxon>
        <taxon>Tremellomycetes</taxon>
        <taxon>Trichosporonales</taxon>
        <taxon>Trichosporonaceae</taxon>
        <taxon>Cutaneotrichosporon</taxon>
    </lineage>
</organism>
<dbReference type="InterPro" id="IPR050495">
    <property type="entry name" value="ATG22/LtaA_families"/>
</dbReference>
<dbReference type="Pfam" id="PF11700">
    <property type="entry name" value="ATG22"/>
    <property type="match status" value="2"/>
</dbReference>
<protein>
    <recommendedName>
        <fullName evidence="8">Autophagy-related protein</fullName>
    </recommendedName>
</protein>
<keyword evidence="3 8" id="KW-0813">Transport</keyword>
<evidence type="ECO:0000256" key="5">
    <source>
        <dbReference type="ARBA" id="ARBA00022989"/>
    </source>
</evidence>
<feature type="transmembrane region" description="Helical" evidence="8">
    <location>
        <begin position="231"/>
        <end position="251"/>
    </location>
</feature>
<keyword evidence="6 8" id="KW-0072">Autophagy</keyword>
<reference evidence="9" key="1">
    <citation type="journal article" date="2023" name="BMC Genomics">
        <title>Chromosome-level genome assemblies of Cutaneotrichosporon spp. (Trichosporonales, Basidiomycota) reveal imbalanced evolution between nucleotide sequences and chromosome synteny.</title>
        <authorList>
            <person name="Kobayashi Y."/>
            <person name="Kayamori A."/>
            <person name="Aoki K."/>
            <person name="Shiwa Y."/>
            <person name="Matsutani M."/>
            <person name="Fujita N."/>
            <person name="Sugita T."/>
            <person name="Iwasaki W."/>
            <person name="Tanaka N."/>
            <person name="Takashima M."/>
        </authorList>
    </citation>
    <scope>NUCLEOTIDE SEQUENCE</scope>
    <source>
        <strain evidence="9">HIS016</strain>
    </source>
</reference>
<feature type="transmembrane region" description="Helical" evidence="8">
    <location>
        <begin position="136"/>
        <end position="158"/>
    </location>
</feature>
<dbReference type="SUPFAM" id="SSF103473">
    <property type="entry name" value="MFS general substrate transporter"/>
    <property type="match status" value="1"/>
</dbReference>
<feature type="transmembrane region" description="Helical" evidence="8">
    <location>
        <begin position="16"/>
        <end position="37"/>
    </location>
</feature>
<evidence type="ECO:0000256" key="4">
    <source>
        <dbReference type="ARBA" id="ARBA00022692"/>
    </source>
</evidence>
<dbReference type="InterPro" id="IPR024671">
    <property type="entry name" value="Atg22-like"/>
</dbReference>
<dbReference type="PANTHER" id="PTHR23519:SF5">
    <property type="entry name" value="AUTOPHAGY-RELATED PROTEIN"/>
    <property type="match status" value="1"/>
</dbReference>